<reference evidence="2" key="1">
    <citation type="journal article" date="2019" name="Int. J. Syst. Evol. Microbiol.">
        <title>The Global Catalogue of Microorganisms (GCM) 10K type strain sequencing project: providing services to taxonomists for standard genome sequencing and annotation.</title>
        <authorList>
            <consortium name="The Broad Institute Genomics Platform"/>
            <consortium name="The Broad Institute Genome Sequencing Center for Infectious Disease"/>
            <person name="Wu L."/>
            <person name="Ma J."/>
        </authorList>
    </citation>
    <scope>NUCLEOTIDE SEQUENCE [LARGE SCALE GENOMIC DNA]</scope>
    <source>
        <strain evidence="2">KCTC 52925</strain>
    </source>
</reference>
<evidence type="ECO:0000313" key="2">
    <source>
        <dbReference type="Proteomes" id="UP001597438"/>
    </source>
</evidence>
<proteinExistence type="predicted"/>
<sequence>MIAVISADFISSTAYSQELMQELLSRLKQEFSYIQNEFSSRPDFKIYRGDSFQGIVKKPSESLRIALILKTAINKVSEEKSDKGTSKKTAEVRMGIGIGTYDFKRKTISEANGQAFQFSGRTLDNLKAENRKTKLTTEDEAINKEFDASFYLLDTLTEKWSIASAEVVYYLLKGLKETEIADKLKISQPAVNQRKKAAGWDAIEKLLDRFEEVISQKFTDGK</sequence>
<dbReference type="Proteomes" id="UP001597438">
    <property type="component" value="Unassembled WGS sequence"/>
</dbReference>
<dbReference type="EMBL" id="JBHUOJ010000038">
    <property type="protein sequence ID" value="MFD2835149.1"/>
    <property type="molecule type" value="Genomic_DNA"/>
</dbReference>
<keyword evidence="2" id="KW-1185">Reference proteome</keyword>
<gene>
    <name evidence="1" type="ORF">ACFSYS_17800</name>
</gene>
<comment type="caution">
    <text evidence="1">The sequence shown here is derived from an EMBL/GenBank/DDBJ whole genome shotgun (WGS) entry which is preliminary data.</text>
</comment>
<accession>A0ABW5XBT5</accession>
<name>A0ABW5XBT5_9FLAO</name>
<evidence type="ECO:0000313" key="1">
    <source>
        <dbReference type="EMBL" id="MFD2835149.1"/>
    </source>
</evidence>
<dbReference type="RefSeq" id="WP_251742327.1">
    <property type="nucleotide sequence ID" value="NZ_JBHUOJ010000038.1"/>
</dbReference>
<organism evidence="1 2">
    <name type="scientific">Christiangramia antarctica</name>
    <dbReference type="NCBI Taxonomy" id="2058158"/>
    <lineage>
        <taxon>Bacteria</taxon>
        <taxon>Pseudomonadati</taxon>
        <taxon>Bacteroidota</taxon>
        <taxon>Flavobacteriia</taxon>
        <taxon>Flavobacteriales</taxon>
        <taxon>Flavobacteriaceae</taxon>
        <taxon>Christiangramia</taxon>
    </lineage>
</organism>
<protein>
    <submittedName>
        <fullName evidence="1">SatD family protein</fullName>
    </submittedName>
</protein>